<dbReference type="EMBL" id="JAIZAY010000008">
    <property type="protein sequence ID" value="KAJ8037992.1"/>
    <property type="molecule type" value="Genomic_DNA"/>
</dbReference>
<evidence type="ECO:0000313" key="2">
    <source>
        <dbReference type="EMBL" id="KAJ8037992.1"/>
    </source>
</evidence>
<dbReference type="AlphaFoldDB" id="A0A9Q1H717"/>
<dbReference type="InterPro" id="IPR011042">
    <property type="entry name" value="6-blade_b-propeller_TolB-like"/>
</dbReference>
<feature type="coiled-coil region" evidence="1">
    <location>
        <begin position="145"/>
        <end position="223"/>
    </location>
</feature>
<dbReference type="GO" id="GO:0061630">
    <property type="term" value="F:ubiquitin protein ligase activity"/>
    <property type="evidence" value="ECO:0007669"/>
    <property type="project" value="TreeGrafter"/>
</dbReference>
<dbReference type="SUPFAM" id="SSF63829">
    <property type="entry name" value="Calcium-dependent phosphotriesterase"/>
    <property type="match status" value="1"/>
</dbReference>
<dbReference type="SUPFAM" id="SSF57845">
    <property type="entry name" value="B-box zinc-binding domain"/>
    <property type="match status" value="1"/>
</dbReference>
<gene>
    <name evidence="2" type="ORF">HOLleu_18952</name>
</gene>
<protein>
    <submittedName>
        <fullName evidence="2">E3 ubiquitin-protein ligase TRIM71</fullName>
    </submittedName>
</protein>
<dbReference type="Proteomes" id="UP001152320">
    <property type="component" value="Chromosome 8"/>
</dbReference>
<evidence type="ECO:0000313" key="3">
    <source>
        <dbReference type="Proteomes" id="UP001152320"/>
    </source>
</evidence>
<proteinExistence type="predicted"/>
<keyword evidence="1" id="KW-0175">Coiled coil</keyword>
<dbReference type="Gene3D" id="2.120.10.30">
    <property type="entry name" value="TolB, C-terminal domain"/>
    <property type="match status" value="1"/>
</dbReference>
<dbReference type="PANTHER" id="PTHR25462:SF305">
    <property type="entry name" value="RING-TYPE DOMAIN-CONTAINING PROTEIN"/>
    <property type="match status" value="1"/>
</dbReference>
<dbReference type="PANTHER" id="PTHR25462">
    <property type="entry name" value="BONUS, ISOFORM C-RELATED"/>
    <property type="match status" value="1"/>
</dbReference>
<keyword evidence="3" id="KW-1185">Reference proteome</keyword>
<evidence type="ECO:0000256" key="1">
    <source>
        <dbReference type="SAM" id="Coils"/>
    </source>
</evidence>
<comment type="caution">
    <text evidence="2">The sequence shown here is derived from an EMBL/GenBank/DDBJ whole genome shotgun (WGS) entry which is preliminary data.</text>
</comment>
<sequence length="648" mass="73738">MRKCFGCTNLLKVAAYCFRCNDFLCCNCYKFHMKNNTLKDHRQHTLSIDDAESKDFSMKKLVSLRYAPRCLTHPDKISDLCCNTCNNLPVCTLCTYGDHKDHNCIDIKTFAKLERNRALSAMQLLENVKQCKLAISPDEAIHKLLLNAETENEDLRENYDDEAQKLKSKLNGVNKKKKALEVDKDDIKQTTFSSLRDEMEKEIQEIKNKYDLLIEQKDKEIDDDFNNREDLIAKELYKFSSKLEKLDKIKSDLSESFQMELNNKVENIEKCSVNFQNSRKRFDNLHSMISSVLVSENDWMTAVYTSDICTASDKLAEDIKALPDLETMSGVKIDSTKLTLRMKEKITVSENRSMLSADIEPLKGMCIINDISGGNNVMVITGEHIFKKQSIIVVVDRNGSVLRQDTFKATSSLSHSRFCDFLSKFQVASVCQPHEIGVYDIRDGSYRTKDLSDVSSWPSGRVVSCVATDRPNNNIFVGGESSRNVYVFDNKLRHQWVLELSEPIEWPRNLAVDRSCIIICDNDGKKVYEVTVDKSNVKGTSELAKPDSGKVQLRPKSVCTDSNGFIYVLWASEKLFGRGHFVLAQYSRDDERCLIDERKLIGEPSSFSVLESQDEDVLVVAYLETVGTYVISDVASTQNVEVLSCHDE</sequence>
<dbReference type="OrthoDB" id="10113904at2759"/>
<organism evidence="2 3">
    <name type="scientific">Holothuria leucospilota</name>
    <name type="common">Black long sea cucumber</name>
    <name type="synonym">Mertensiothuria leucospilota</name>
    <dbReference type="NCBI Taxonomy" id="206669"/>
    <lineage>
        <taxon>Eukaryota</taxon>
        <taxon>Metazoa</taxon>
        <taxon>Echinodermata</taxon>
        <taxon>Eleutherozoa</taxon>
        <taxon>Echinozoa</taxon>
        <taxon>Holothuroidea</taxon>
        <taxon>Aspidochirotacea</taxon>
        <taxon>Aspidochirotida</taxon>
        <taxon>Holothuriidae</taxon>
        <taxon>Holothuria</taxon>
    </lineage>
</organism>
<dbReference type="Gene3D" id="3.30.160.60">
    <property type="entry name" value="Classic Zinc Finger"/>
    <property type="match status" value="1"/>
</dbReference>
<dbReference type="InterPro" id="IPR047153">
    <property type="entry name" value="TRIM45/56/19-like"/>
</dbReference>
<reference evidence="2" key="1">
    <citation type="submission" date="2021-10" db="EMBL/GenBank/DDBJ databases">
        <title>Tropical sea cucumber genome reveals ecological adaptation and Cuvierian tubules defense mechanism.</title>
        <authorList>
            <person name="Chen T."/>
        </authorList>
    </citation>
    <scope>NUCLEOTIDE SEQUENCE</scope>
    <source>
        <strain evidence="2">Nanhai2018</strain>
        <tissue evidence="2">Muscle</tissue>
    </source>
</reference>
<name>A0A9Q1H717_HOLLE</name>
<accession>A0A9Q1H717</accession>
<dbReference type="GO" id="GO:0005654">
    <property type="term" value="C:nucleoplasm"/>
    <property type="evidence" value="ECO:0007669"/>
    <property type="project" value="TreeGrafter"/>
</dbReference>